<dbReference type="AlphaFoldDB" id="A0A1M4MM64"/>
<evidence type="ECO:0000313" key="1">
    <source>
        <dbReference type="EMBL" id="SCL75956.1"/>
    </source>
</evidence>
<proteinExistence type="predicted"/>
<dbReference type="EMBL" id="FMID01000044">
    <property type="protein sequence ID" value="SCL75956.1"/>
    <property type="molecule type" value="Genomic_DNA"/>
</dbReference>
<dbReference type="Proteomes" id="UP000184671">
    <property type="component" value="Unassembled WGS sequence"/>
</dbReference>
<organism evidence="1 2">
    <name type="scientific">Methanoculleus chikugoensis</name>
    <dbReference type="NCBI Taxonomy" id="118126"/>
    <lineage>
        <taxon>Archaea</taxon>
        <taxon>Methanobacteriati</taxon>
        <taxon>Methanobacteriota</taxon>
        <taxon>Stenosarchaea group</taxon>
        <taxon>Methanomicrobia</taxon>
        <taxon>Methanomicrobiales</taxon>
        <taxon>Methanomicrobiaceae</taxon>
        <taxon>Methanoculleus</taxon>
    </lineage>
</organism>
<reference evidence="1 2" key="1">
    <citation type="submission" date="2016-08" db="EMBL/GenBank/DDBJ databases">
        <authorList>
            <person name="Seilhamer J.J."/>
        </authorList>
    </citation>
    <scope>NUCLEOTIDE SEQUENCE [LARGE SCALE GENOMIC DNA]</scope>
    <source>
        <strain evidence="1">L21-II-0</strain>
    </source>
</reference>
<protein>
    <submittedName>
        <fullName evidence="1">Uncharacterized protein</fullName>
    </submittedName>
</protein>
<sequence>MKVRSDFVTNSSTTSFVIISKGKFTEKKFLDLAGVKKGSPLLPIFKKLYLLLLENMTPVSDPSMLESNTELMQLIHESLSEGKLVYSGRLSSDSDILESYFCTDSFEMKNEKLYINGINCVW</sequence>
<evidence type="ECO:0000313" key="2">
    <source>
        <dbReference type="Proteomes" id="UP000184671"/>
    </source>
</evidence>
<name>A0A1M4MM64_9EURY</name>
<accession>A0A1M4MM64</accession>
<gene>
    <name evidence="1" type="ORF">L21_1875</name>
</gene>
<dbReference type="RefSeq" id="WP_143727260.1">
    <property type="nucleotide sequence ID" value="NZ_FMID01000044.1"/>
</dbReference>